<reference evidence="6 7" key="1">
    <citation type="submission" date="2020-08" db="EMBL/GenBank/DDBJ databases">
        <title>Genomic Encyclopedia of Type Strains, Phase IV (KMG-IV): sequencing the most valuable type-strain genomes for metagenomic binning, comparative biology and taxonomic classification.</title>
        <authorList>
            <person name="Goeker M."/>
        </authorList>
    </citation>
    <scope>NUCLEOTIDE SEQUENCE [LARGE SCALE GENOMIC DNA]</scope>
    <source>
        <strain evidence="6 7">DSM 22975</strain>
    </source>
</reference>
<feature type="transmembrane region" description="Helical" evidence="2">
    <location>
        <begin position="44"/>
        <end position="67"/>
    </location>
</feature>
<dbReference type="PANTHER" id="PTHR46663">
    <property type="entry name" value="DIGUANYLATE CYCLASE DGCT-RELATED"/>
    <property type="match status" value="1"/>
</dbReference>
<dbReference type="Pfam" id="PF13426">
    <property type="entry name" value="PAS_9"/>
    <property type="match status" value="1"/>
</dbReference>
<dbReference type="InterPro" id="IPR029016">
    <property type="entry name" value="GAF-like_dom_sf"/>
</dbReference>
<keyword evidence="7" id="KW-1185">Reference proteome</keyword>
<evidence type="ECO:0000259" key="5">
    <source>
        <dbReference type="PROSITE" id="PS50887"/>
    </source>
</evidence>
<dbReference type="InterPro" id="IPR000160">
    <property type="entry name" value="GGDEF_dom"/>
</dbReference>
<dbReference type="Gene3D" id="3.30.70.270">
    <property type="match status" value="1"/>
</dbReference>
<dbReference type="SMART" id="SM00267">
    <property type="entry name" value="GGDEF"/>
    <property type="match status" value="1"/>
</dbReference>
<dbReference type="InterPro" id="IPR052163">
    <property type="entry name" value="DGC-Regulatory_Protein"/>
</dbReference>
<dbReference type="InterPro" id="IPR003018">
    <property type="entry name" value="GAF"/>
</dbReference>
<dbReference type="InterPro" id="IPR001610">
    <property type="entry name" value="PAC"/>
</dbReference>
<name>A0A841GGF8_9GAMM</name>
<dbReference type="SMART" id="SM00091">
    <property type="entry name" value="PAS"/>
    <property type="match status" value="1"/>
</dbReference>
<proteinExistence type="predicted"/>
<dbReference type="FunFam" id="3.30.70.270:FF:000001">
    <property type="entry name" value="Diguanylate cyclase domain protein"/>
    <property type="match status" value="1"/>
</dbReference>
<dbReference type="NCBIfam" id="TIGR00229">
    <property type="entry name" value="sensory_box"/>
    <property type="match status" value="1"/>
</dbReference>
<dbReference type="PROSITE" id="PS50887">
    <property type="entry name" value="GGDEF"/>
    <property type="match status" value="1"/>
</dbReference>
<dbReference type="Proteomes" id="UP000585721">
    <property type="component" value="Unassembled WGS sequence"/>
</dbReference>
<comment type="cofactor">
    <cofactor evidence="1">
        <name>Mg(2+)</name>
        <dbReference type="ChEBI" id="CHEBI:18420"/>
    </cofactor>
</comment>
<evidence type="ECO:0000313" key="6">
    <source>
        <dbReference type="EMBL" id="MBB6055766.1"/>
    </source>
</evidence>
<dbReference type="SUPFAM" id="SSF55781">
    <property type="entry name" value="GAF domain-like"/>
    <property type="match status" value="1"/>
</dbReference>
<dbReference type="CDD" id="cd01949">
    <property type="entry name" value="GGDEF"/>
    <property type="match status" value="1"/>
</dbReference>
<dbReference type="SMART" id="SM00065">
    <property type="entry name" value="GAF"/>
    <property type="match status" value="1"/>
</dbReference>
<keyword evidence="2" id="KW-0812">Transmembrane</keyword>
<feature type="domain" description="PAS" evidence="3">
    <location>
        <begin position="85"/>
        <end position="131"/>
    </location>
</feature>
<dbReference type="Gene3D" id="3.30.450.20">
    <property type="entry name" value="PAS domain"/>
    <property type="match status" value="1"/>
</dbReference>
<dbReference type="SUPFAM" id="SSF55073">
    <property type="entry name" value="Nucleotide cyclase"/>
    <property type="match status" value="1"/>
</dbReference>
<comment type="caution">
    <text evidence="6">The sequence shown here is derived from an EMBL/GenBank/DDBJ whole genome shotgun (WGS) entry which is preliminary data.</text>
</comment>
<dbReference type="Pfam" id="PF00990">
    <property type="entry name" value="GGDEF"/>
    <property type="match status" value="1"/>
</dbReference>
<feature type="domain" description="PAC" evidence="4">
    <location>
        <begin position="156"/>
        <end position="210"/>
    </location>
</feature>
<dbReference type="AlphaFoldDB" id="A0A841GGF8"/>
<dbReference type="InterPro" id="IPR035965">
    <property type="entry name" value="PAS-like_dom_sf"/>
</dbReference>
<sequence>MQNKTNNSRPHLLFIFLSLAFLSEHVRAEISLIPETEQSLVSWLHAFAQIMGALFVLAVISAIYFFFQNRKLKRRLQKSREHEDRLRTLYTAIEQSPASVVIADADANISYVNPRFTEVTGYTLNEVLGHNPRLLHSGLTGSELYDAMWEKLSRGENWSGEFVNRRKNGEIYWEQAHISPILNTEGKVTQYVAVKLDITDRKRREQHERVHNRVLELLSRGASLDVILLAIVESVETEYPEMMCSILLLDKEGKHLHSGASRSLPDFYNEAIDGIEIGIGAGSCGTAAFTGERVIVEDIASHPYWASYLEVTTRAGLGSCWSQPIYGSANKVLGTFAIYHRDRHSPEPEDISLIEASANLAAIAIERYHAAEALRQSEEKHRRLAHYDVLTGLPTRVLFSDRLKQSIRSAKRNKKNLALMFLDLDKFKPVNDSFGHAVGDLLLKEVAVRMQSCVRASDTVSRIGGDEFVILLQDVADANSAFHVAEKIRLALNQPFELAGYQMNISCCVGIALYPEHATDERTLTKNADMAMYRAKENGRNQVQVF</sequence>
<feature type="domain" description="GGDEF" evidence="5">
    <location>
        <begin position="415"/>
        <end position="546"/>
    </location>
</feature>
<evidence type="ECO:0000256" key="1">
    <source>
        <dbReference type="ARBA" id="ARBA00001946"/>
    </source>
</evidence>
<keyword evidence="2" id="KW-0472">Membrane</keyword>
<dbReference type="EMBL" id="JACHGR010000005">
    <property type="protein sequence ID" value="MBB6055766.1"/>
    <property type="molecule type" value="Genomic_DNA"/>
</dbReference>
<accession>A0A841GGF8</accession>
<dbReference type="PANTHER" id="PTHR46663:SF3">
    <property type="entry name" value="SLL0267 PROTEIN"/>
    <property type="match status" value="1"/>
</dbReference>
<evidence type="ECO:0000259" key="4">
    <source>
        <dbReference type="PROSITE" id="PS50113"/>
    </source>
</evidence>
<evidence type="ECO:0000313" key="7">
    <source>
        <dbReference type="Proteomes" id="UP000585721"/>
    </source>
</evidence>
<dbReference type="Pfam" id="PF13185">
    <property type="entry name" value="GAF_2"/>
    <property type="match status" value="1"/>
</dbReference>
<evidence type="ECO:0000256" key="2">
    <source>
        <dbReference type="SAM" id="Phobius"/>
    </source>
</evidence>
<dbReference type="PROSITE" id="PS50113">
    <property type="entry name" value="PAC"/>
    <property type="match status" value="1"/>
</dbReference>
<dbReference type="GO" id="GO:0003824">
    <property type="term" value="F:catalytic activity"/>
    <property type="evidence" value="ECO:0007669"/>
    <property type="project" value="UniProtKB-ARBA"/>
</dbReference>
<dbReference type="SMART" id="SM00086">
    <property type="entry name" value="PAC"/>
    <property type="match status" value="1"/>
</dbReference>
<dbReference type="InterPro" id="IPR043128">
    <property type="entry name" value="Rev_trsase/Diguanyl_cyclase"/>
</dbReference>
<dbReference type="NCBIfam" id="TIGR00254">
    <property type="entry name" value="GGDEF"/>
    <property type="match status" value="1"/>
</dbReference>
<organism evidence="6 7">
    <name type="scientific">Tolumonas osonensis</name>
    <dbReference type="NCBI Taxonomy" id="675874"/>
    <lineage>
        <taxon>Bacteria</taxon>
        <taxon>Pseudomonadati</taxon>
        <taxon>Pseudomonadota</taxon>
        <taxon>Gammaproteobacteria</taxon>
        <taxon>Aeromonadales</taxon>
        <taxon>Aeromonadaceae</taxon>
        <taxon>Tolumonas</taxon>
    </lineage>
</organism>
<dbReference type="SUPFAM" id="SSF55785">
    <property type="entry name" value="PYP-like sensor domain (PAS domain)"/>
    <property type="match status" value="1"/>
</dbReference>
<dbReference type="InterPro" id="IPR000700">
    <property type="entry name" value="PAS-assoc_C"/>
</dbReference>
<dbReference type="CDD" id="cd00130">
    <property type="entry name" value="PAS"/>
    <property type="match status" value="1"/>
</dbReference>
<dbReference type="Gene3D" id="3.30.450.40">
    <property type="match status" value="1"/>
</dbReference>
<dbReference type="InterPro" id="IPR000014">
    <property type="entry name" value="PAS"/>
</dbReference>
<evidence type="ECO:0000259" key="3">
    <source>
        <dbReference type="PROSITE" id="PS50112"/>
    </source>
</evidence>
<keyword evidence="2" id="KW-1133">Transmembrane helix</keyword>
<dbReference type="InterPro" id="IPR029787">
    <property type="entry name" value="Nucleotide_cyclase"/>
</dbReference>
<dbReference type="RefSeq" id="WP_223157830.1">
    <property type="nucleotide sequence ID" value="NZ_JACHGR010000005.1"/>
</dbReference>
<protein>
    <submittedName>
        <fullName evidence="6">Diguanylate cyclase (GGDEF)-like protein/PAS domain S-box-containing protein</fullName>
    </submittedName>
</protein>
<gene>
    <name evidence="6" type="ORF">HNR75_001684</name>
</gene>
<dbReference type="PROSITE" id="PS50112">
    <property type="entry name" value="PAS"/>
    <property type="match status" value="1"/>
</dbReference>